<dbReference type="GO" id="GO:0005634">
    <property type="term" value="C:nucleus"/>
    <property type="evidence" value="ECO:0007669"/>
    <property type="project" value="UniProtKB-SubCell"/>
</dbReference>
<comment type="subcellular location">
    <subcellularLocation>
        <location evidence="2">Chromosome</location>
        <location evidence="2">Centromere</location>
    </subcellularLocation>
    <subcellularLocation>
        <location evidence="1">Nucleus</location>
    </subcellularLocation>
</comment>
<evidence type="ECO:0000313" key="9">
    <source>
        <dbReference type="Proteomes" id="UP000275385"/>
    </source>
</evidence>
<accession>A0A420YBX5</accession>
<keyword evidence="6" id="KW-0137">Centromere</keyword>
<dbReference type="AlphaFoldDB" id="A0A420YBX5"/>
<dbReference type="InterPro" id="IPR018464">
    <property type="entry name" value="CENP-O"/>
</dbReference>
<keyword evidence="9" id="KW-1185">Reference proteome</keyword>
<evidence type="ECO:0000256" key="5">
    <source>
        <dbReference type="ARBA" id="ARBA00023242"/>
    </source>
</evidence>
<evidence type="ECO:0000256" key="2">
    <source>
        <dbReference type="ARBA" id="ARBA00004584"/>
    </source>
</evidence>
<dbReference type="PANTHER" id="PTHR14582:SF1">
    <property type="entry name" value="CENTROMERE PROTEIN O"/>
    <property type="match status" value="1"/>
</dbReference>
<evidence type="ECO:0000256" key="6">
    <source>
        <dbReference type="ARBA" id="ARBA00023328"/>
    </source>
</evidence>
<organism evidence="8 9">
    <name type="scientific">Coniochaeta pulveracea</name>
    <dbReference type="NCBI Taxonomy" id="177199"/>
    <lineage>
        <taxon>Eukaryota</taxon>
        <taxon>Fungi</taxon>
        <taxon>Dikarya</taxon>
        <taxon>Ascomycota</taxon>
        <taxon>Pezizomycotina</taxon>
        <taxon>Sordariomycetes</taxon>
        <taxon>Sordariomycetidae</taxon>
        <taxon>Coniochaetales</taxon>
        <taxon>Coniochaetaceae</taxon>
        <taxon>Coniochaeta</taxon>
    </lineage>
</organism>
<evidence type="ECO:0000313" key="8">
    <source>
        <dbReference type="EMBL" id="RKU45395.1"/>
    </source>
</evidence>
<dbReference type="STRING" id="177199.A0A420YBX5"/>
<sequence>MGTSKPGKGKATDSRPRPVLSEEEQKQQKFIEKYGDLMAQMLPDELFAVEPEFRVEYRKAFGHDYDTYPPTEFLKRVDLSHYLGEQESHAMKSLWRIGASVTAFELEDPDPAAIDMGAVLGIQFEIMRLGRFTTAYRVFLNREYGTRGFDRPFTVPPSYEDEGTYLRVHRHTMPVGIPIAALAHKWLPEPHHGVSEGKDMRLRQNLAMFVQELRQHLVAYHNRQARVADVRKMAGISQKRKRPVAAEAVESDDHNDDGDEAHFSMSKVQSLMRKPFRDVKITDAQAKSLEIALGDRDTARMLLNDFGEVEKTIGDNLTRDEVDMYRDFVKQFKTPQELQKVMTDSWNLCKDKANIMDNNRFKGRR</sequence>
<proteinExistence type="inferred from homology"/>
<reference evidence="8 9" key="1">
    <citation type="submission" date="2018-08" db="EMBL/GenBank/DDBJ databases">
        <title>Draft genome of the lignicolous fungus Coniochaeta pulveracea.</title>
        <authorList>
            <person name="Borstlap C.J."/>
            <person name="De Witt R.N."/>
            <person name="Botha A."/>
            <person name="Volschenk H."/>
        </authorList>
    </citation>
    <scope>NUCLEOTIDE SEQUENCE [LARGE SCALE GENOMIC DNA]</scope>
    <source>
        <strain evidence="8 9">CAB683</strain>
    </source>
</reference>
<dbReference type="GO" id="GO:0031511">
    <property type="term" value="C:Mis6-Sim4 complex"/>
    <property type="evidence" value="ECO:0007669"/>
    <property type="project" value="TreeGrafter"/>
</dbReference>
<evidence type="ECO:0000256" key="4">
    <source>
        <dbReference type="ARBA" id="ARBA00022454"/>
    </source>
</evidence>
<feature type="compositionally biased region" description="Acidic residues" evidence="7">
    <location>
        <begin position="249"/>
        <end position="259"/>
    </location>
</feature>
<evidence type="ECO:0000256" key="3">
    <source>
        <dbReference type="ARBA" id="ARBA00007321"/>
    </source>
</evidence>
<gene>
    <name evidence="8" type="ORF">DL546_004621</name>
</gene>
<dbReference type="Proteomes" id="UP000275385">
    <property type="component" value="Unassembled WGS sequence"/>
</dbReference>
<name>A0A420YBX5_9PEZI</name>
<protein>
    <submittedName>
        <fullName evidence="8">Uncharacterized protein</fullName>
    </submittedName>
</protein>
<dbReference type="EMBL" id="QVQW01000021">
    <property type="protein sequence ID" value="RKU45395.1"/>
    <property type="molecule type" value="Genomic_DNA"/>
</dbReference>
<keyword evidence="5" id="KW-0539">Nucleus</keyword>
<feature type="region of interest" description="Disordered" evidence="7">
    <location>
        <begin position="239"/>
        <end position="260"/>
    </location>
</feature>
<dbReference type="Pfam" id="PF09496">
    <property type="entry name" value="CENP-O"/>
    <property type="match status" value="1"/>
</dbReference>
<dbReference type="PANTHER" id="PTHR14582">
    <property type="entry name" value="INNER KINETOCHORE SUBUNIT MAL2"/>
    <property type="match status" value="1"/>
</dbReference>
<keyword evidence="4" id="KW-0158">Chromosome</keyword>
<comment type="caution">
    <text evidence="8">The sequence shown here is derived from an EMBL/GenBank/DDBJ whole genome shotgun (WGS) entry which is preliminary data.</text>
</comment>
<comment type="similarity">
    <text evidence="3">Belongs to the CENP-O/MCM21 family.</text>
</comment>
<feature type="region of interest" description="Disordered" evidence="7">
    <location>
        <begin position="1"/>
        <end position="26"/>
    </location>
</feature>
<evidence type="ECO:0000256" key="1">
    <source>
        <dbReference type="ARBA" id="ARBA00004123"/>
    </source>
</evidence>
<dbReference type="OrthoDB" id="10050372at2759"/>
<evidence type="ECO:0000256" key="7">
    <source>
        <dbReference type="SAM" id="MobiDB-lite"/>
    </source>
</evidence>